<evidence type="ECO:0000313" key="11">
    <source>
        <dbReference type="Proteomes" id="UP000268321"/>
    </source>
</evidence>
<feature type="domain" description="Alcohol dehydrogenase-like C-terminal" evidence="8">
    <location>
        <begin position="155"/>
        <end position="195"/>
    </location>
</feature>
<evidence type="ECO:0000256" key="1">
    <source>
        <dbReference type="ARBA" id="ARBA00001947"/>
    </source>
</evidence>
<dbReference type="GO" id="GO:0004022">
    <property type="term" value="F:alcohol dehydrogenase (NAD+) activity"/>
    <property type="evidence" value="ECO:0007669"/>
    <property type="project" value="UniProtKB-EC"/>
</dbReference>
<sequence length="291" mass="31185">MSIPKTQKAVIFGTNDSPLLYKDIPTQTPKPNELLINVKYSGVFHTDLHAWKGEWPLATKLALVGGHEVARIVVAMGENWLNSSCNACEFCQTNCEPKCALADLSGYTHDDSFQQYATAYAVHAARIPQGTDLAEVAPILCAGGQWVAISGAAGALGSLAVQYAKAMGYRVVGIDGGADKAAFAKGLGAEAFVNFLETKDRTMQQSVEYVRSTGTVVLVGLPAGAKVVAPVFKSVVKSVNIRALYVGNRADFAEAIDFFFRGLIKCPIKIVGLPKLPEFYQLIEQGKILGK</sequence>
<gene>
    <name evidence="10" type="ORF">METBISCDRAFT_30978</name>
</gene>
<dbReference type="EMBL" id="ML004460">
    <property type="protein sequence ID" value="RKP30368.1"/>
    <property type="molecule type" value="Genomic_DNA"/>
</dbReference>
<comment type="similarity">
    <text evidence="2">Belongs to the zinc-containing alcohol dehydrogenase family.</text>
</comment>
<dbReference type="EC" id="1.1.1.1" evidence="3"/>
<evidence type="ECO:0000259" key="8">
    <source>
        <dbReference type="Pfam" id="PF00107"/>
    </source>
</evidence>
<dbReference type="CDD" id="cd08297">
    <property type="entry name" value="CAD3"/>
    <property type="match status" value="1"/>
</dbReference>
<evidence type="ECO:0000256" key="7">
    <source>
        <dbReference type="ARBA" id="ARBA00023027"/>
    </source>
</evidence>
<evidence type="ECO:0000256" key="6">
    <source>
        <dbReference type="ARBA" id="ARBA00023002"/>
    </source>
</evidence>
<dbReference type="SUPFAM" id="SSF51735">
    <property type="entry name" value="NAD(P)-binding Rossmann-fold domains"/>
    <property type="match status" value="1"/>
</dbReference>
<name>A0A4P9ZCF2_9ASCO</name>
<keyword evidence="11" id="KW-1185">Reference proteome</keyword>
<feature type="domain" description="Alcohol dehydrogenase-like N-terminal" evidence="9">
    <location>
        <begin position="30"/>
        <end position="128"/>
    </location>
</feature>
<evidence type="ECO:0000256" key="2">
    <source>
        <dbReference type="ARBA" id="ARBA00008072"/>
    </source>
</evidence>
<evidence type="ECO:0000256" key="4">
    <source>
        <dbReference type="ARBA" id="ARBA00022723"/>
    </source>
</evidence>
<dbReference type="InterPro" id="IPR011032">
    <property type="entry name" value="GroES-like_sf"/>
</dbReference>
<dbReference type="Proteomes" id="UP000268321">
    <property type="component" value="Unassembled WGS sequence"/>
</dbReference>
<evidence type="ECO:0000259" key="9">
    <source>
        <dbReference type="Pfam" id="PF08240"/>
    </source>
</evidence>
<dbReference type="GO" id="GO:0046872">
    <property type="term" value="F:metal ion binding"/>
    <property type="evidence" value="ECO:0007669"/>
    <property type="project" value="UniProtKB-KW"/>
</dbReference>
<comment type="cofactor">
    <cofactor evidence="1">
        <name>Zn(2+)</name>
        <dbReference type="ChEBI" id="CHEBI:29105"/>
    </cofactor>
</comment>
<evidence type="ECO:0000256" key="3">
    <source>
        <dbReference type="ARBA" id="ARBA00013190"/>
    </source>
</evidence>
<reference evidence="11" key="1">
    <citation type="journal article" date="2018" name="Nat. Microbiol.">
        <title>Leveraging single-cell genomics to expand the fungal tree of life.</title>
        <authorList>
            <person name="Ahrendt S.R."/>
            <person name="Quandt C.A."/>
            <person name="Ciobanu D."/>
            <person name="Clum A."/>
            <person name="Salamov A."/>
            <person name="Andreopoulos B."/>
            <person name="Cheng J.F."/>
            <person name="Woyke T."/>
            <person name="Pelin A."/>
            <person name="Henrissat B."/>
            <person name="Reynolds N.K."/>
            <person name="Benny G.L."/>
            <person name="Smith M.E."/>
            <person name="James T.Y."/>
            <person name="Grigoriev I.V."/>
        </authorList>
    </citation>
    <scope>NUCLEOTIDE SEQUENCE [LARGE SCALE GENOMIC DNA]</scope>
    <source>
        <strain evidence="11">Baker2002</strain>
    </source>
</reference>
<dbReference type="InterPro" id="IPR036291">
    <property type="entry name" value="NAD(P)-bd_dom_sf"/>
</dbReference>
<keyword evidence="5" id="KW-0862">Zinc</keyword>
<dbReference type="OrthoDB" id="1879366at2759"/>
<dbReference type="Pfam" id="PF08240">
    <property type="entry name" value="ADH_N"/>
    <property type="match status" value="1"/>
</dbReference>
<feature type="domain" description="Alcohol dehydrogenase-like C-terminal" evidence="8">
    <location>
        <begin position="201"/>
        <end position="259"/>
    </location>
</feature>
<dbReference type="InterPro" id="IPR013154">
    <property type="entry name" value="ADH-like_N"/>
</dbReference>
<dbReference type="PANTHER" id="PTHR42940">
    <property type="entry name" value="ALCOHOL DEHYDROGENASE 1-RELATED"/>
    <property type="match status" value="1"/>
</dbReference>
<dbReference type="AlphaFoldDB" id="A0A4P9ZCF2"/>
<dbReference type="SUPFAM" id="SSF50129">
    <property type="entry name" value="GroES-like"/>
    <property type="match status" value="1"/>
</dbReference>
<proteinExistence type="inferred from homology"/>
<dbReference type="InterPro" id="IPR013149">
    <property type="entry name" value="ADH-like_C"/>
</dbReference>
<organism evidence="10 11">
    <name type="scientific">Metschnikowia bicuspidata</name>
    <dbReference type="NCBI Taxonomy" id="27322"/>
    <lineage>
        <taxon>Eukaryota</taxon>
        <taxon>Fungi</taxon>
        <taxon>Dikarya</taxon>
        <taxon>Ascomycota</taxon>
        <taxon>Saccharomycotina</taxon>
        <taxon>Pichiomycetes</taxon>
        <taxon>Metschnikowiaceae</taxon>
        <taxon>Metschnikowia</taxon>
    </lineage>
</organism>
<evidence type="ECO:0000256" key="5">
    <source>
        <dbReference type="ARBA" id="ARBA00022833"/>
    </source>
</evidence>
<dbReference type="PANTHER" id="PTHR42940:SF3">
    <property type="entry name" value="ALCOHOL DEHYDROGENASE 1-RELATED"/>
    <property type="match status" value="1"/>
</dbReference>
<evidence type="ECO:0000313" key="10">
    <source>
        <dbReference type="EMBL" id="RKP30368.1"/>
    </source>
</evidence>
<dbReference type="GO" id="GO:0005737">
    <property type="term" value="C:cytoplasm"/>
    <property type="evidence" value="ECO:0007669"/>
    <property type="project" value="TreeGrafter"/>
</dbReference>
<dbReference type="Gene3D" id="3.40.50.720">
    <property type="entry name" value="NAD(P)-binding Rossmann-like Domain"/>
    <property type="match status" value="2"/>
</dbReference>
<keyword evidence="6" id="KW-0560">Oxidoreductase</keyword>
<keyword evidence="4" id="KW-0479">Metal-binding</keyword>
<keyword evidence="7" id="KW-0520">NAD</keyword>
<accession>A0A4P9ZCF2</accession>
<dbReference type="Pfam" id="PF00107">
    <property type="entry name" value="ADH_zinc_N"/>
    <property type="match status" value="2"/>
</dbReference>
<protein>
    <recommendedName>
        <fullName evidence="3">alcohol dehydrogenase</fullName>
        <ecNumber evidence="3">1.1.1.1</ecNumber>
    </recommendedName>
</protein>
<dbReference type="Gene3D" id="3.90.180.10">
    <property type="entry name" value="Medium-chain alcohol dehydrogenases, catalytic domain"/>
    <property type="match status" value="2"/>
</dbReference>